<dbReference type="AlphaFoldDB" id="A0A7R9GEB1"/>
<dbReference type="Pfam" id="PF06239">
    <property type="entry name" value="ECSIT_N"/>
    <property type="match status" value="1"/>
</dbReference>
<evidence type="ECO:0000313" key="3">
    <source>
        <dbReference type="Proteomes" id="UP000678499"/>
    </source>
</evidence>
<organism evidence="2">
    <name type="scientific">Notodromas monacha</name>
    <dbReference type="NCBI Taxonomy" id="399045"/>
    <lineage>
        <taxon>Eukaryota</taxon>
        <taxon>Metazoa</taxon>
        <taxon>Ecdysozoa</taxon>
        <taxon>Arthropoda</taxon>
        <taxon>Crustacea</taxon>
        <taxon>Oligostraca</taxon>
        <taxon>Ostracoda</taxon>
        <taxon>Podocopa</taxon>
        <taxon>Podocopida</taxon>
        <taxon>Cypridocopina</taxon>
        <taxon>Cypridoidea</taxon>
        <taxon>Cyprididae</taxon>
        <taxon>Notodromas</taxon>
    </lineage>
</organism>
<feature type="domain" description="ECSIT N-terminal" evidence="1">
    <location>
        <begin position="63"/>
        <end position="113"/>
    </location>
</feature>
<keyword evidence="3" id="KW-1185">Reference proteome</keyword>
<protein>
    <recommendedName>
        <fullName evidence="1">ECSIT N-terminal domain-containing protein</fullName>
    </recommendedName>
</protein>
<dbReference type="PANTHER" id="PTHR13113">
    <property type="entry name" value="ECSIT EVOLUTIONARILY CONSERVED SIGNALING INTERMEDIATE IN TOLL PATHWAYS"/>
    <property type="match status" value="1"/>
</dbReference>
<proteinExistence type="predicted"/>
<accession>A0A7R9GEB1</accession>
<dbReference type="PANTHER" id="PTHR13113:SF1">
    <property type="entry name" value="EVOLUTIONARILY CONSERVED SIGNALING INTERMEDIATE IN TOLL PATHWAY, MITOCHONDRIAL"/>
    <property type="match status" value="1"/>
</dbReference>
<dbReference type="GO" id="GO:0005739">
    <property type="term" value="C:mitochondrion"/>
    <property type="evidence" value="ECO:0007669"/>
    <property type="project" value="TreeGrafter"/>
</dbReference>
<sequence>MISCSRCGVALTSRLGTTMKWWSSSRLSPVYPVSKSFHTSKAFRERIKQEQQPETRLSIKKMFANEDKAKETFLEAIEYFTRQDVTHRRGHVEFIYAALKEMEPYGLNRNLNLVGGLSETKSMCRRIFDLSIILADGVLTGFPMPS</sequence>
<evidence type="ECO:0000313" key="2">
    <source>
        <dbReference type="EMBL" id="CAD7279283.1"/>
    </source>
</evidence>
<name>A0A7R9GEB1_9CRUS</name>
<dbReference type="EMBL" id="CAJPEX010001569">
    <property type="protein sequence ID" value="CAG0919435.1"/>
    <property type="molecule type" value="Genomic_DNA"/>
</dbReference>
<gene>
    <name evidence="2" type="ORF">NMOB1V02_LOCUS6960</name>
</gene>
<dbReference type="GO" id="GO:0045087">
    <property type="term" value="P:innate immune response"/>
    <property type="evidence" value="ECO:0007669"/>
    <property type="project" value="TreeGrafter"/>
</dbReference>
<dbReference type="GO" id="GO:0007178">
    <property type="term" value="P:cell surface receptor protein serine/threonine kinase signaling pathway"/>
    <property type="evidence" value="ECO:0007669"/>
    <property type="project" value="TreeGrafter"/>
</dbReference>
<dbReference type="EMBL" id="OA883606">
    <property type="protein sequence ID" value="CAD7279283.1"/>
    <property type="molecule type" value="Genomic_DNA"/>
</dbReference>
<reference evidence="2" key="1">
    <citation type="submission" date="2020-11" db="EMBL/GenBank/DDBJ databases">
        <authorList>
            <person name="Tran Van P."/>
        </authorList>
    </citation>
    <scope>NUCLEOTIDE SEQUENCE</scope>
</reference>
<evidence type="ECO:0000259" key="1">
    <source>
        <dbReference type="Pfam" id="PF06239"/>
    </source>
</evidence>
<dbReference type="InterPro" id="IPR046448">
    <property type="entry name" value="ECSIT_N"/>
</dbReference>
<dbReference type="InterPro" id="IPR010418">
    <property type="entry name" value="ECSIT"/>
</dbReference>
<dbReference type="Proteomes" id="UP000678499">
    <property type="component" value="Unassembled WGS sequence"/>
</dbReference>